<evidence type="ECO:0008006" key="3">
    <source>
        <dbReference type="Google" id="ProtNLM"/>
    </source>
</evidence>
<reference evidence="1 2" key="1">
    <citation type="submission" date="2013-08" db="EMBL/GenBank/DDBJ databases">
        <title>Intrasporangium oryzae NRRL B-24470.</title>
        <authorList>
            <person name="Liu H."/>
            <person name="Wang G."/>
        </authorList>
    </citation>
    <scope>NUCLEOTIDE SEQUENCE [LARGE SCALE GENOMIC DNA]</scope>
    <source>
        <strain evidence="1 2">NRRL B-24470</strain>
    </source>
</reference>
<comment type="caution">
    <text evidence="1">The sequence shown here is derived from an EMBL/GenBank/DDBJ whole genome shotgun (WGS) entry which is preliminary data.</text>
</comment>
<dbReference type="AlphaFoldDB" id="W9G3X4"/>
<evidence type="ECO:0000313" key="2">
    <source>
        <dbReference type="Proteomes" id="UP000019489"/>
    </source>
</evidence>
<gene>
    <name evidence="1" type="ORF">N865_19530</name>
</gene>
<dbReference type="Proteomes" id="UP000019489">
    <property type="component" value="Unassembled WGS sequence"/>
</dbReference>
<proteinExistence type="predicted"/>
<evidence type="ECO:0000313" key="1">
    <source>
        <dbReference type="EMBL" id="EWS99986.1"/>
    </source>
</evidence>
<sequence>MAAAVDGPLVPGSPAGADRIVIIPGPWESLSAPGRDVVLTHELTHATVRASTTHSVPVWLSEGFAEYVAYRDVTLPERAVVRPALDAFRRDGLPPALPTDADFDPAHGRLQAAYGSALLLARTIARDGGTAGLVRVYRDVADPPPVWNVPPDDAEARFDAALVHDLGTDRAGLLAGWRARIRSLLAQ</sequence>
<dbReference type="EMBL" id="AWSA01000061">
    <property type="protein sequence ID" value="EWS99986.1"/>
    <property type="molecule type" value="Genomic_DNA"/>
</dbReference>
<keyword evidence="2" id="KW-1185">Reference proteome</keyword>
<dbReference type="eggNOG" id="COG3975">
    <property type="taxonomic scope" value="Bacteria"/>
</dbReference>
<protein>
    <recommendedName>
        <fullName evidence="3">Peptidase MA-like domain-containing protein</fullName>
    </recommendedName>
</protein>
<accession>W9G3X4</accession>
<name>W9G3X4_9MICO</name>
<dbReference type="STRING" id="1386089.N865_19530"/>
<organism evidence="1 2">
    <name type="scientific">Intrasporangium oryzae NRRL B-24470</name>
    <dbReference type="NCBI Taxonomy" id="1386089"/>
    <lineage>
        <taxon>Bacteria</taxon>
        <taxon>Bacillati</taxon>
        <taxon>Actinomycetota</taxon>
        <taxon>Actinomycetes</taxon>
        <taxon>Micrococcales</taxon>
        <taxon>Intrasporangiaceae</taxon>
        <taxon>Intrasporangium</taxon>
    </lineage>
</organism>